<name>A0A2A2ICK0_9BACI</name>
<dbReference type="OrthoDB" id="2456662at2"/>
<feature type="region of interest" description="Disordered" evidence="1">
    <location>
        <begin position="50"/>
        <end position="89"/>
    </location>
</feature>
<comment type="caution">
    <text evidence="2">The sequence shown here is derived from an EMBL/GenBank/DDBJ whole genome shotgun (WGS) entry which is preliminary data.</text>
</comment>
<evidence type="ECO:0000313" key="3">
    <source>
        <dbReference type="Proteomes" id="UP000218887"/>
    </source>
</evidence>
<proteinExistence type="predicted"/>
<dbReference type="Proteomes" id="UP000218887">
    <property type="component" value="Unassembled WGS sequence"/>
</dbReference>
<gene>
    <name evidence="2" type="ORF">CIL05_10815</name>
</gene>
<sequence>MNNRQGMMTTLITTAVAGAAIYGITRGVQNGTFQRLTGQFSNLMNNPTVQQMTNPQQNIGNNQSMQQQLTNAVGGSNTPQQAGNNLNNE</sequence>
<evidence type="ECO:0000313" key="2">
    <source>
        <dbReference type="EMBL" id="PAV29357.1"/>
    </source>
</evidence>
<accession>A0A2A2ICK0</accession>
<dbReference type="EMBL" id="NPOA01000007">
    <property type="protein sequence ID" value="PAV29357.1"/>
    <property type="molecule type" value="Genomic_DNA"/>
</dbReference>
<reference evidence="2 3" key="1">
    <citation type="submission" date="2017-08" db="EMBL/GenBank/DDBJ databases">
        <title>Virgibacillus indicus sp. nov. and Virgibacillus profoundi sp. nov, two moderately halophilic bacteria isolated from marine sediment by using the Microfluidic Streak Plate.</title>
        <authorList>
            <person name="Xu B."/>
            <person name="Hu B."/>
            <person name="Wang J."/>
            <person name="Zhu Y."/>
            <person name="Huang L."/>
            <person name="Du W."/>
            <person name="Huang Y."/>
        </authorList>
    </citation>
    <scope>NUCLEOTIDE SEQUENCE [LARGE SCALE GENOMIC DNA]</scope>
    <source>
        <strain evidence="2 3">IO3-P3-H5</strain>
    </source>
</reference>
<dbReference type="AlphaFoldDB" id="A0A2A2ICK0"/>
<evidence type="ECO:0000256" key="1">
    <source>
        <dbReference type="SAM" id="MobiDB-lite"/>
    </source>
</evidence>
<organism evidence="2 3">
    <name type="scientific">Virgibacillus profundi</name>
    <dbReference type="NCBI Taxonomy" id="2024555"/>
    <lineage>
        <taxon>Bacteria</taxon>
        <taxon>Bacillati</taxon>
        <taxon>Bacillota</taxon>
        <taxon>Bacilli</taxon>
        <taxon>Bacillales</taxon>
        <taxon>Bacillaceae</taxon>
        <taxon>Virgibacillus</taxon>
    </lineage>
</organism>
<keyword evidence="3" id="KW-1185">Reference proteome</keyword>
<protein>
    <submittedName>
        <fullName evidence="2">Uncharacterized protein</fullName>
    </submittedName>
</protein>
<dbReference type="RefSeq" id="WP_095655560.1">
    <property type="nucleotide sequence ID" value="NZ_NPOA01000007.1"/>
</dbReference>